<reference evidence="1 2" key="1">
    <citation type="submission" date="2016-10" db="EMBL/GenBank/DDBJ databases">
        <authorList>
            <person name="de Groot N.N."/>
        </authorList>
    </citation>
    <scope>NUCLEOTIDE SEQUENCE [LARGE SCALE GENOMIC DNA]</scope>
    <source>
        <strain evidence="1 2">CGMCC 1.9157</strain>
    </source>
</reference>
<sequence length="104" mass="11343">MLDGDNTTPDETVSENGTAASILIAQLDEGYWLIEGDQHLAALLSAEEPYPTPVYCVRFASKFEMASLPSGGIDTADLWAIHTGIIDRLKRENQLVLVDYSQSA</sequence>
<dbReference type="Proteomes" id="UP000199236">
    <property type="component" value="Unassembled WGS sequence"/>
</dbReference>
<name>A0A1I5KI53_9HYPH</name>
<organism evidence="1 2">
    <name type="scientific">Cohaesibacter marisflavi</name>
    <dbReference type="NCBI Taxonomy" id="655353"/>
    <lineage>
        <taxon>Bacteria</taxon>
        <taxon>Pseudomonadati</taxon>
        <taxon>Pseudomonadota</taxon>
        <taxon>Alphaproteobacteria</taxon>
        <taxon>Hyphomicrobiales</taxon>
        <taxon>Cohaesibacteraceae</taxon>
    </lineage>
</organism>
<accession>A0A1I5KI53</accession>
<evidence type="ECO:0000313" key="1">
    <source>
        <dbReference type="EMBL" id="SFO84759.1"/>
    </source>
</evidence>
<dbReference type="STRING" id="655353.SAMN04488056_11423"/>
<dbReference type="EMBL" id="FOVR01000014">
    <property type="protein sequence ID" value="SFO84759.1"/>
    <property type="molecule type" value="Genomic_DNA"/>
</dbReference>
<dbReference type="AlphaFoldDB" id="A0A1I5KI53"/>
<protein>
    <submittedName>
        <fullName evidence="1">Uncharacterized protein</fullName>
    </submittedName>
</protein>
<proteinExistence type="predicted"/>
<gene>
    <name evidence="1" type="ORF">SAMN04488056_11423</name>
</gene>
<keyword evidence="2" id="KW-1185">Reference proteome</keyword>
<evidence type="ECO:0000313" key="2">
    <source>
        <dbReference type="Proteomes" id="UP000199236"/>
    </source>
</evidence>